<proteinExistence type="predicted"/>
<name>A0ABW6CSP1_9CAUL</name>
<dbReference type="Gene3D" id="1.20.120.1630">
    <property type="match status" value="1"/>
</dbReference>
<comment type="subcellular location">
    <subcellularLocation>
        <location evidence="1">Membrane</location>
        <topology evidence="1">Multi-pass membrane protein</topology>
    </subcellularLocation>
</comment>
<evidence type="ECO:0000259" key="6">
    <source>
        <dbReference type="Pfam" id="PF07298"/>
    </source>
</evidence>
<feature type="domain" description="NnrU" evidence="6">
    <location>
        <begin position="4"/>
        <end position="227"/>
    </location>
</feature>
<evidence type="ECO:0000256" key="1">
    <source>
        <dbReference type="ARBA" id="ARBA00004141"/>
    </source>
</evidence>
<accession>A0ABW6CSP1</accession>
<feature type="transmembrane region" description="Helical" evidence="5">
    <location>
        <begin position="145"/>
        <end position="162"/>
    </location>
</feature>
<feature type="transmembrane region" description="Helical" evidence="5">
    <location>
        <begin position="119"/>
        <end position="138"/>
    </location>
</feature>
<dbReference type="Proteomes" id="UP001598130">
    <property type="component" value="Unassembled WGS sequence"/>
</dbReference>
<evidence type="ECO:0000256" key="5">
    <source>
        <dbReference type="SAM" id="Phobius"/>
    </source>
</evidence>
<keyword evidence="8" id="KW-1185">Reference proteome</keyword>
<dbReference type="RefSeq" id="WP_377371386.1">
    <property type="nucleotide sequence ID" value="NZ_JAOTJD010000046.1"/>
</dbReference>
<feature type="transmembrane region" description="Helical" evidence="5">
    <location>
        <begin position="203"/>
        <end position="224"/>
    </location>
</feature>
<dbReference type="Pfam" id="PF07298">
    <property type="entry name" value="NnrU"/>
    <property type="match status" value="1"/>
</dbReference>
<organism evidence="7 8">
    <name type="scientific">Phenylobacterium ferrooxidans</name>
    <dbReference type="NCBI Taxonomy" id="2982689"/>
    <lineage>
        <taxon>Bacteria</taxon>
        <taxon>Pseudomonadati</taxon>
        <taxon>Pseudomonadota</taxon>
        <taxon>Alphaproteobacteria</taxon>
        <taxon>Caulobacterales</taxon>
        <taxon>Caulobacteraceae</taxon>
        <taxon>Phenylobacterium</taxon>
    </lineage>
</organism>
<keyword evidence="2 5" id="KW-0812">Transmembrane</keyword>
<keyword evidence="3 5" id="KW-1133">Transmembrane helix</keyword>
<comment type="caution">
    <text evidence="7">The sequence shown here is derived from an EMBL/GenBank/DDBJ whole genome shotgun (WGS) entry which is preliminary data.</text>
</comment>
<evidence type="ECO:0000256" key="2">
    <source>
        <dbReference type="ARBA" id="ARBA00022692"/>
    </source>
</evidence>
<evidence type="ECO:0000256" key="3">
    <source>
        <dbReference type="ARBA" id="ARBA00022989"/>
    </source>
</evidence>
<evidence type="ECO:0000313" key="8">
    <source>
        <dbReference type="Proteomes" id="UP001598130"/>
    </source>
</evidence>
<sequence>MASLLAAAAFFVLLHLLVSGTRARDAITAKIGDGPYMGLFSLASVAGLAWLGFGYAAARTAPWNASYWDITPLTWKIQLLLQGLAFLFVVVGLTTPNPTSVKQEGTLSRPDVVKGMLRITRHPFLWGVALWAAGHLLVNGDRASIILFGAMLLLALSGTTSIDAKRKRALGPTWHAFATQTSNLPFAAILSGRQTLKVGEIGWWRILAAIVVYVGLVVGHPFLFGVSATS</sequence>
<gene>
    <name evidence="7" type="ORF">OCL97_19185</name>
</gene>
<dbReference type="EMBL" id="JAOTJD010000046">
    <property type="protein sequence ID" value="MFD3266087.1"/>
    <property type="molecule type" value="Genomic_DNA"/>
</dbReference>
<reference evidence="7 8" key="1">
    <citation type="submission" date="2022-09" db="EMBL/GenBank/DDBJ databases">
        <title>New species of Phenylobacterium.</title>
        <authorList>
            <person name="Mieszkin S."/>
        </authorList>
    </citation>
    <scope>NUCLEOTIDE SEQUENCE [LARGE SCALE GENOMIC DNA]</scope>
    <source>
        <strain evidence="7 8">HK31-G</strain>
    </source>
</reference>
<evidence type="ECO:0000313" key="7">
    <source>
        <dbReference type="EMBL" id="MFD3266087.1"/>
    </source>
</evidence>
<feature type="transmembrane region" description="Helical" evidence="5">
    <location>
        <begin position="79"/>
        <end position="99"/>
    </location>
</feature>
<dbReference type="InterPro" id="IPR009915">
    <property type="entry name" value="NnrU_dom"/>
</dbReference>
<protein>
    <submittedName>
        <fullName evidence="7">NnrU family protein</fullName>
    </submittedName>
</protein>
<keyword evidence="4 5" id="KW-0472">Membrane</keyword>
<feature type="transmembrane region" description="Helical" evidence="5">
    <location>
        <begin position="39"/>
        <end position="58"/>
    </location>
</feature>
<evidence type="ECO:0000256" key="4">
    <source>
        <dbReference type="ARBA" id="ARBA00023136"/>
    </source>
</evidence>